<dbReference type="Pfam" id="PF07963">
    <property type="entry name" value="N_methyl"/>
    <property type="match status" value="1"/>
</dbReference>
<dbReference type="InterPro" id="IPR045584">
    <property type="entry name" value="Pilin-like"/>
</dbReference>
<reference evidence="12" key="1">
    <citation type="journal article" date="2019" name="Int. J. Syst. Evol. Microbiol.">
        <title>The Global Catalogue of Microorganisms (GCM) 10K type strain sequencing project: providing services to taxonomists for standard genome sequencing and annotation.</title>
        <authorList>
            <consortium name="The Broad Institute Genomics Platform"/>
            <consortium name="The Broad Institute Genome Sequencing Center for Infectious Disease"/>
            <person name="Wu L."/>
            <person name="Ma J."/>
        </authorList>
    </citation>
    <scope>NUCLEOTIDE SEQUENCE [LARGE SCALE GENOMIC DNA]</scope>
    <source>
        <strain evidence="12">KCTC 13193</strain>
    </source>
</reference>
<comment type="subunit">
    <text evidence="10">Homodimer.</text>
</comment>
<dbReference type="NCBIfam" id="NF040999">
    <property type="entry name" value="pilin_ComGC"/>
    <property type="match status" value="1"/>
</dbReference>
<organism evidence="11 12">
    <name type="scientific">Virgibacillus sediminis</name>
    <dbReference type="NCBI Taxonomy" id="202260"/>
    <lineage>
        <taxon>Bacteria</taxon>
        <taxon>Bacillati</taxon>
        <taxon>Bacillota</taxon>
        <taxon>Bacilli</taxon>
        <taxon>Bacillales</taxon>
        <taxon>Bacillaceae</taxon>
        <taxon>Virgibacillus</taxon>
    </lineage>
</organism>
<dbReference type="PIRSF" id="PIRSF029928">
    <property type="entry name" value="Late_competence_ComGC"/>
    <property type="match status" value="1"/>
</dbReference>
<dbReference type="PANTHER" id="PTHR30093:SF2">
    <property type="entry name" value="TYPE II SECRETION SYSTEM PROTEIN H"/>
    <property type="match status" value="1"/>
</dbReference>
<accession>A0ABV7A5M5</accession>
<evidence type="ECO:0000256" key="6">
    <source>
        <dbReference type="ARBA" id="ARBA00022989"/>
    </source>
</evidence>
<keyword evidence="4" id="KW-0488">Methylation</keyword>
<keyword evidence="12" id="KW-1185">Reference proteome</keyword>
<evidence type="ECO:0000256" key="8">
    <source>
        <dbReference type="ARBA" id="ARBA00023287"/>
    </source>
</evidence>
<dbReference type="PANTHER" id="PTHR30093">
    <property type="entry name" value="GENERAL SECRETION PATHWAY PROTEIN G"/>
    <property type="match status" value="1"/>
</dbReference>
<evidence type="ECO:0000313" key="12">
    <source>
        <dbReference type="Proteomes" id="UP001595387"/>
    </source>
</evidence>
<dbReference type="InterPro" id="IPR016940">
    <property type="entry name" value="ComGC"/>
</dbReference>
<comment type="subcellular location">
    <subcellularLocation>
        <location evidence="1">Cell membrane</location>
        <topology evidence="1">Single-pass membrane protein</topology>
    </subcellularLocation>
    <subcellularLocation>
        <location evidence="2">Cell surface</location>
    </subcellularLocation>
</comment>
<dbReference type="InterPro" id="IPR000983">
    <property type="entry name" value="Bac_GSPG_pilin"/>
</dbReference>
<evidence type="ECO:0000256" key="4">
    <source>
        <dbReference type="ARBA" id="ARBA00022481"/>
    </source>
</evidence>
<evidence type="ECO:0000256" key="3">
    <source>
        <dbReference type="ARBA" id="ARBA00022475"/>
    </source>
</evidence>
<protein>
    <recommendedName>
        <fullName evidence="10">ComG operon protein 3</fullName>
    </recommendedName>
</protein>
<dbReference type="EMBL" id="JBHRRZ010000014">
    <property type="protein sequence ID" value="MFC2948183.1"/>
    <property type="molecule type" value="Genomic_DNA"/>
</dbReference>
<evidence type="ECO:0000313" key="11">
    <source>
        <dbReference type="EMBL" id="MFC2948183.1"/>
    </source>
</evidence>
<evidence type="ECO:0000256" key="1">
    <source>
        <dbReference type="ARBA" id="ARBA00004162"/>
    </source>
</evidence>
<evidence type="ECO:0000256" key="10">
    <source>
        <dbReference type="PIRNR" id="PIRNR029928"/>
    </source>
</evidence>
<dbReference type="Gene3D" id="3.30.700.10">
    <property type="entry name" value="Glycoprotein, Type 4 Pilin"/>
    <property type="match status" value="1"/>
</dbReference>
<dbReference type="SUPFAM" id="SSF54523">
    <property type="entry name" value="Pili subunits"/>
    <property type="match status" value="1"/>
</dbReference>
<evidence type="ECO:0000256" key="9">
    <source>
        <dbReference type="ARBA" id="ARBA00043982"/>
    </source>
</evidence>
<dbReference type="PROSITE" id="PS00409">
    <property type="entry name" value="PROKAR_NTER_METHYL"/>
    <property type="match status" value="1"/>
</dbReference>
<keyword evidence="5 10" id="KW-0812">Transmembrane</keyword>
<comment type="function">
    <text evidence="10">Required for transformation and DNA binding.</text>
</comment>
<comment type="caution">
    <text evidence="11">The sequence shown here is derived from an EMBL/GenBank/DDBJ whole genome shotgun (WGS) entry which is preliminary data.</text>
</comment>
<comment type="similarity">
    <text evidence="9 10">Belongs to the ComGC family.</text>
</comment>
<evidence type="ECO:0000256" key="7">
    <source>
        <dbReference type="ARBA" id="ARBA00023136"/>
    </source>
</evidence>
<keyword evidence="6 10" id="KW-1133">Transmembrane helix</keyword>
<feature type="transmembrane region" description="Helical" evidence="10">
    <location>
        <begin position="7"/>
        <end position="28"/>
    </location>
</feature>
<evidence type="ECO:0000256" key="5">
    <source>
        <dbReference type="ARBA" id="ARBA00022692"/>
    </source>
</evidence>
<dbReference type="PRINTS" id="PR00813">
    <property type="entry name" value="BCTERIALGSPG"/>
</dbReference>
<sequence length="105" mass="11230">MLKNNKGFTLIEMLIVLTIISVLIILIVPNLTTKSDNIHGTGCEALVSVVESQVALYHLEKGSYPADLDALAQDDYITHDQKTCSNGEDLVYAPLGGSVSIPSGN</sequence>
<dbReference type="InterPro" id="IPR012902">
    <property type="entry name" value="N_methyl_site"/>
</dbReference>
<dbReference type="Proteomes" id="UP001595387">
    <property type="component" value="Unassembled WGS sequence"/>
</dbReference>
<evidence type="ECO:0000256" key="2">
    <source>
        <dbReference type="ARBA" id="ARBA00004241"/>
    </source>
</evidence>
<keyword evidence="7 10" id="KW-0472">Membrane</keyword>
<name>A0ABV7A5M5_9BACI</name>
<keyword evidence="3 10" id="KW-1003">Cell membrane</keyword>
<proteinExistence type="inferred from homology"/>
<keyword evidence="10" id="KW-0813">Transport</keyword>
<keyword evidence="8 10" id="KW-0178">Competence</keyword>
<gene>
    <name evidence="11" type="primary">comGC</name>
    <name evidence="11" type="ORF">ACFODW_07520</name>
</gene>
<dbReference type="NCBIfam" id="TIGR02532">
    <property type="entry name" value="IV_pilin_GFxxxE"/>
    <property type="match status" value="1"/>
</dbReference>
<dbReference type="RefSeq" id="WP_390304864.1">
    <property type="nucleotide sequence ID" value="NZ_JBHRRZ010000014.1"/>
</dbReference>